<dbReference type="AlphaFoldDB" id="A0A160PMV5"/>
<name>A0A160PMV5_9HYPH</name>
<protein>
    <submittedName>
        <fullName evidence="1">Plasmid maintenance system killer protein</fullName>
    </submittedName>
</protein>
<dbReference type="SUPFAM" id="SSF143011">
    <property type="entry name" value="RelE-like"/>
    <property type="match status" value="1"/>
</dbReference>
<reference evidence="1 2" key="1">
    <citation type="journal article" date="2016" name="Genome Announc.">
        <title>Complete Genome Sequence of Methylobacterium populi P-1M, Isolated from Pink-Pigmented Household Biofilm.</title>
        <authorList>
            <person name="Morohoshi T."/>
            <person name="Ikeda T."/>
        </authorList>
    </citation>
    <scope>NUCLEOTIDE SEQUENCE [LARGE SCALE GENOMIC DNA]</scope>
    <source>
        <strain evidence="1 2">P-1M</strain>
    </source>
</reference>
<evidence type="ECO:0000313" key="1">
    <source>
        <dbReference type="EMBL" id="BAU93370.1"/>
    </source>
</evidence>
<evidence type="ECO:0000313" key="2">
    <source>
        <dbReference type="Proteomes" id="UP000218288"/>
    </source>
</evidence>
<sequence>MRYMGRSDASCHVAIQSFHDSLTETVAQGLRPKGFPADLFKATRRKLAALNAAETLEDLRSPPGNRLHALERDRAGQHAIRINDQFRLCFVWTEAGPERVEFTDYH</sequence>
<dbReference type="InterPro" id="IPR007711">
    <property type="entry name" value="HigB-1"/>
</dbReference>
<dbReference type="PANTHER" id="PTHR40266:SF2">
    <property type="entry name" value="TOXIN HIGB-1"/>
    <property type="match status" value="1"/>
</dbReference>
<dbReference type="Proteomes" id="UP000218288">
    <property type="component" value="Chromosome"/>
</dbReference>
<dbReference type="EMBL" id="AP014809">
    <property type="protein sequence ID" value="BAU93370.1"/>
    <property type="molecule type" value="Genomic_DNA"/>
</dbReference>
<accession>A0A160PMV5</accession>
<dbReference type="PANTHER" id="PTHR40266">
    <property type="entry name" value="TOXIN HIGB-1"/>
    <property type="match status" value="1"/>
</dbReference>
<proteinExistence type="predicted"/>
<dbReference type="Gene3D" id="3.30.2310.20">
    <property type="entry name" value="RelE-like"/>
    <property type="match status" value="1"/>
</dbReference>
<gene>
    <name evidence="1" type="ORF">MPPM_4765</name>
</gene>
<dbReference type="InterPro" id="IPR035093">
    <property type="entry name" value="RelE/ParE_toxin_dom_sf"/>
</dbReference>
<dbReference type="Pfam" id="PF05015">
    <property type="entry name" value="HigB-like_toxin"/>
    <property type="match status" value="1"/>
</dbReference>
<organism evidence="1 2">
    <name type="scientific">Methylorubrum populi</name>
    <dbReference type="NCBI Taxonomy" id="223967"/>
    <lineage>
        <taxon>Bacteria</taxon>
        <taxon>Pseudomonadati</taxon>
        <taxon>Pseudomonadota</taxon>
        <taxon>Alphaproteobacteria</taxon>
        <taxon>Hyphomicrobiales</taxon>
        <taxon>Methylobacteriaceae</taxon>
        <taxon>Methylorubrum</taxon>
    </lineage>
</organism>